<dbReference type="InterPro" id="IPR000683">
    <property type="entry name" value="Gfo/Idh/MocA-like_OxRdtase_N"/>
</dbReference>
<name>A0A417YMT6_9BACI</name>
<feature type="domain" description="Gfo/Idh/MocA-like oxidoreductase N-terminal" evidence="1">
    <location>
        <begin position="1"/>
        <end position="119"/>
    </location>
</feature>
<evidence type="ECO:0000313" key="2">
    <source>
        <dbReference type="EMBL" id="RHW34856.1"/>
    </source>
</evidence>
<reference evidence="2 3" key="1">
    <citation type="journal article" date="2017" name="Int. J. Syst. Evol. Microbiol.">
        <title>Bacillus notoginsengisoli sp. nov., a novel bacterium isolated from the rhizosphere of Panax notoginseng.</title>
        <authorList>
            <person name="Zhang M.Y."/>
            <person name="Cheng J."/>
            <person name="Cai Y."/>
            <person name="Zhang T.Y."/>
            <person name="Wu Y.Y."/>
            <person name="Manikprabhu D."/>
            <person name="Li W.J."/>
            <person name="Zhang Y.X."/>
        </authorList>
    </citation>
    <scope>NUCLEOTIDE SEQUENCE [LARGE SCALE GENOMIC DNA]</scope>
    <source>
        <strain evidence="2 3">JCM 30743</strain>
    </source>
</reference>
<dbReference type="AlphaFoldDB" id="A0A417YMT6"/>
<dbReference type="GO" id="GO:0000166">
    <property type="term" value="F:nucleotide binding"/>
    <property type="evidence" value="ECO:0007669"/>
    <property type="project" value="InterPro"/>
</dbReference>
<sequence length="300" mass="33752">MKVGLIGLGDIAQKAYLPLISKMENIECHLYTRDRKKLEALGQKYRFPVLASSLEEMLSSGIEAAFVHSSTSSHAEIVRQLLEAGIHVFVDKPFTDNFAEARGLVELAEKQNRILMAGFNRRYAPAVNKLIEVVNPNLVLVQKNRHSLPGDIRTFIYDDFIHVIDTLRYLFPYPIEELIVNGRKDGPTLYHVVIQFVSPEGTAIGIMNRDNGATEEIATIMGPEEKRTAYNLSRLIISKGMEETEVRSGDWEETLVKRGFVSMTEDFLKAVRTGSAVKTSAQDALETHRICEEVISQLEK</sequence>
<comment type="caution">
    <text evidence="2">The sequence shown here is derived from an EMBL/GenBank/DDBJ whole genome shotgun (WGS) entry which is preliminary data.</text>
</comment>
<dbReference type="Gene3D" id="3.30.360.10">
    <property type="entry name" value="Dihydrodipicolinate Reductase, domain 2"/>
    <property type="match status" value="1"/>
</dbReference>
<dbReference type="EMBL" id="QWEG01000014">
    <property type="protein sequence ID" value="RHW34856.1"/>
    <property type="molecule type" value="Genomic_DNA"/>
</dbReference>
<dbReference type="Proteomes" id="UP000284416">
    <property type="component" value="Unassembled WGS sequence"/>
</dbReference>
<dbReference type="PANTHER" id="PTHR43708:SF4">
    <property type="entry name" value="OXIDOREDUCTASE YCEM-RELATED"/>
    <property type="match status" value="1"/>
</dbReference>
<dbReference type="SUPFAM" id="SSF51735">
    <property type="entry name" value="NAD(P)-binding Rossmann-fold domains"/>
    <property type="match status" value="1"/>
</dbReference>
<proteinExistence type="predicted"/>
<dbReference type="OrthoDB" id="9815825at2"/>
<accession>A0A417YMT6</accession>
<dbReference type="SUPFAM" id="SSF55347">
    <property type="entry name" value="Glyceraldehyde-3-phosphate dehydrogenase-like, C-terminal domain"/>
    <property type="match status" value="1"/>
</dbReference>
<evidence type="ECO:0000259" key="1">
    <source>
        <dbReference type="Pfam" id="PF01408"/>
    </source>
</evidence>
<evidence type="ECO:0000313" key="3">
    <source>
        <dbReference type="Proteomes" id="UP000284416"/>
    </source>
</evidence>
<keyword evidence="3" id="KW-1185">Reference proteome</keyword>
<dbReference type="RefSeq" id="WP_118923564.1">
    <property type="nucleotide sequence ID" value="NZ_QWEG01000014.1"/>
</dbReference>
<dbReference type="Pfam" id="PF01408">
    <property type="entry name" value="GFO_IDH_MocA"/>
    <property type="match status" value="1"/>
</dbReference>
<dbReference type="InterPro" id="IPR051317">
    <property type="entry name" value="Gfo/Idh/MocA_oxidoreduct"/>
</dbReference>
<dbReference type="InterPro" id="IPR036291">
    <property type="entry name" value="NAD(P)-bd_dom_sf"/>
</dbReference>
<dbReference type="PANTHER" id="PTHR43708">
    <property type="entry name" value="CONSERVED EXPRESSED OXIDOREDUCTASE (EUROFUNG)"/>
    <property type="match status" value="1"/>
</dbReference>
<organism evidence="2 3">
    <name type="scientific">Neobacillus notoginsengisoli</name>
    <dbReference type="NCBI Taxonomy" id="1578198"/>
    <lineage>
        <taxon>Bacteria</taxon>
        <taxon>Bacillati</taxon>
        <taxon>Bacillota</taxon>
        <taxon>Bacilli</taxon>
        <taxon>Bacillales</taxon>
        <taxon>Bacillaceae</taxon>
        <taxon>Neobacillus</taxon>
    </lineage>
</organism>
<gene>
    <name evidence="2" type="ORF">D1B31_19530</name>
</gene>
<dbReference type="Gene3D" id="3.40.50.720">
    <property type="entry name" value="NAD(P)-binding Rossmann-like Domain"/>
    <property type="match status" value="1"/>
</dbReference>
<protein>
    <submittedName>
        <fullName evidence="2">Gfo/Idh/MocA family oxidoreductase</fullName>
    </submittedName>
</protein>